<evidence type="ECO:0000256" key="1">
    <source>
        <dbReference type="ARBA" id="ARBA00023015"/>
    </source>
</evidence>
<dbReference type="GO" id="GO:0003700">
    <property type="term" value="F:DNA-binding transcription factor activity"/>
    <property type="evidence" value="ECO:0007669"/>
    <property type="project" value="InterPro"/>
</dbReference>
<evidence type="ECO:0000256" key="3">
    <source>
        <dbReference type="ARBA" id="ARBA00023163"/>
    </source>
</evidence>
<proteinExistence type="predicted"/>
<dbReference type="Gene3D" id="1.10.10.60">
    <property type="entry name" value="Homeodomain-like"/>
    <property type="match status" value="2"/>
</dbReference>
<dbReference type="RefSeq" id="WP_028971947.1">
    <property type="nucleotide sequence ID" value="NZ_CTRP01000014.1"/>
</dbReference>
<organism evidence="5 6">
    <name type="scientific">Sporomusa ovata</name>
    <dbReference type="NCBI Taxonomy" id="2378"/>
    <lineage>
        <taxon>Bacteria</taxon>
        <taxon>Bacillati</taxon>
        <taxon>Bacillota</taxon>
        <taxon>Negativicutes</taxon>
        <taxon>Selenomonadales</taxon>
        <taxon>Sporomusaceae</taxon>
        <taxon>Sporomusa</taxon>
    </lineage>
</organism>
<keyword evidence="2" id="KW-0238">DNA-binding</keyword>
<accession>A0A0U1L2K8</accession>
<dbReference type="SMART" id="SM00342">
    <property type="entry name" value="HTH_ARAC"/>
    <property type="match status" value="1"/>
</dbReference>
<dbReference type="InterPro" id="IPR018062">
    <property type="entry name" value="HTH_AraC-typ_CS"/>
</dbReference>
<name>A0A0U1L2K8_9FIRM</name>
<evidence type="ECO:0000256" key="2">
    <source>
        <dbReference type="ARBA" id="ARBA00023125"/>
    </source>
</evidence>
<evidence type="ECO:0000313" key="6">
    <source>
        <dbReference type="Proteomes" id="UP000049855"/>
    </source>
</evidence>
<keyword evidence="3" id="KW-0804">Transcription</keyword>
<keyword evidence="1" id="KW-0805">Transcription regulation</keyword>
<dbReference type="SUPFAM" id="SSF46689">
    <property type="entry name" value="Homeodomain-like"/>
    <property type="match status" value="1"/>
</dbReference>
<dbReference type="AlphaFoldDB" id="A0A0U1L2K8"/>
<keyword evidence="6" id="KW-1185">Reference proteome</keyword>
<dbReference type="PANTHER" id="PTHR47893">
    <property type="entry name" value="REGULATORY PROTEIN PCHR"/>
    <property type="match status" value="1"/>
</dbReference>
<protein>
    <submittedName>
        <fullName evidence="5">Transcriptional regulator, AraC family</fullName>
    </submittedName>
</protein>
<dbReference type="PANTHER" id="PTHR47893:SF1">
    <property type="entry name" value="REGULATORY PROTEIN PCHR"/>
    <property type="match status" value="1"/>
</dbReference>
<dbReference type="Proteomes" id="UP000049855">
    <property type="component" value="Unassembled WGS sequence"/>
</dbReference>
<dbReference type="InterPro" id="IPR018060">
    <property type="entry name" value="HTH_AraC"/>
</dbReference>
<dbReference type="InterPro" id="IPR009057">
    <property type="entry name" value="Homeodomain-like_sf"/>
</dbReference>
<dbReference type="GO" id="GO:0043565">
    <property type="term" value="F:sequence-specific DNA binding"/>
    <property type="evidence" value="ECO:0007669"/>
    <property type="project" value="InterPro"/>
</dbReference>
<feature type="domain" description="HTH araC/xylS-type" evidence="4">
    <location>
        <begin position="222"/>
        <end position="320"/>
    </location>
</feature>
<dbReference type="PROSITE" id="PS01124">
    <property type="entry name" value="HTH_ARAC_FAMILY_2"/>
    <property type="match status" value="1"/>
</dbReference>
<dbReference type="InterPro" id="IPR053142">
    <property type="entry name" value="PchR_regulatory_protein"/>
</dbReference>
<dbReference type="InterPro" id="IPR020449">
    <property type="entry name" value="Tscrpt_reg_AraC-type_HTH"/>
</dbReference>
<gene>
    <name evidence="5" type="ORF">SpAn4DRAFT_0348</name>
</gene>
<dbReference type="PROSITE" id="PS00041">
    <property type="entry name" value="HTH_ARAC_FAMILY_1"/>
    <property type="match status" value="1"/>
</dbReference>
<sequence>MNDIKKEMYEAFMLGNGFYYDGSNTGFSREWTCFTLLPEKGKGHYWVYTFANLFSISVLDFVFCEDFYLEYPQPRFLDIGYYESVSGEELKPCKRFVCSGIRGHVGNNNLYQALYHKNIPLRSTSISIMPEYYEDYLRAKYPDEYENPQKAFSRIDGSIDFPELVLLLKQIKNCRLTGIAEKLYFESKVAEAVSLIVQKDKETTQHVYPAPRISQQDLDSLQAVTAYIDDHFAQAIRLDSLAKIACMGTTKLKYTFKGVYKTTISEYILNKRLSQAKYLLMSTDLNINQIAQIVGYKMAGSFSEIFRKNIGLLPNEYRKLSMVKG</sequence>
<reference evidence="6" key="1">
    <citation type="submission" date="2015-03" db="EMBL/GenBank/DDBJ databases">
        <authorList>
            <person name="Nijsse Bart"/>
        </authorList>
    </citation>
    <scope>NUCLEOTIDE SEQUENCE [LARGE SCALE GENOMIC DNA]</scope>
</reference>
<dbReference type="Pfam" id="PF12833">
    <property type="entry name" value="HTH_18"/>
    <property type="match status" value="1"/>
</dbReference>
<dbReference type="EMBL" id="CTRP01000014">
    <property type="protein sequence ID" value="CQR73886.1"/>
    <property type="molecule type" value="Genomic_DNA"/>
</dbReference>
<dbReference type="PRINTS" id="PR00032">
    <property type="entry name" value="HTHARAC"/>
</dbReference>
<evidence type="ECO:0000259" key="4">
    <source>
        <dbReference type="PROSITE" id="PS01124"/>
    </source>
</evidence>
<evidence type="ECO:0000313" key="5">
    <source>
        <dbReference type="EMBL" id="CQR73886.1"/>
    </source>
</evidence>